<protein>
    <submittedName>
        <fullName evidence="1">Uncharacterized protein</fullName>
    </submittedName>
</protein>
<dbReference type="InParanoid" id="A0A7R8UJV7"/>
<sequence>MLPYQLHNRKPEMCSFGVGFVQKVSSPMYIKCTCINLGLSTYFQKDKGRVNRQHTAKGHVLRAIIIISPGHE</sequence>
<dbReference type="AlphaFoldDB" id="A0A7R8UJV7"/>
<dbReference type="Proteomes" id="UP000594454">
    <property type="component" value="Chromosome 2"/>
</dbReference>
<evidence type="ECO:0000313" key="1">
    <source>
        <dbReference type="EMBL" id="CAD7081337.1"/>
    </source>
</evidence>
<name>A0A7R8UJV7_HERIL</name>
<gene>
    <name evidence="1" type="ORF">HERILL_LOCUS4451</name>
</gene>
<reference evidence="1 2" key="1">
    <citation type="submission" date="2020-11" db="EMBL/GenBank/DDBJ databases">
        <authorList>
            <person name="Wallbank WR R."/>
            <person name="Pardo Diaz C."/>
            <person name="Kozak K."/>
            <person name="Martin S."/>
            <person name="Jiggins C."/>
            <person name="Moest M."/>
            <person name="Warren A I."/>
            <person name="Generalovic N T."/>
            <person name="Byers J.R.P. K."/>
            <person name="Montejo-Kovacevich G."/>
            <person name="Yen C E."/>
        </authorList>
    </citation>
    <scope>NUCLEOTIDE SEQUENCE [LARGE SCALE GENOMIC DNA]</scope>
</reference>
<evidence type="ECO:0000313" key="2">
    <source>
        <dbReference type="Proteomes" id="UP000594454"/>
    </source>
</evidence>
<organism evidence="1 2">
    <name type="scientific">Hermetia illucens</name>
    <name type="common">Black soldier fly</name>
    <dbReference type="NCBI Taxonomy" id="343691"/>
    <lineage>
        <taxon>Eukaryota</taxon>
        <taxon>Metazoa</taxon>
        <taxon>Ecdysozoa</taxon>
        <taxon>Arthropoda</taxon>
        <taxon>Hexapoda</taxon>
        <taxon>Insecta</taxon>
        <taxon>Pterygota</taxon>
        <taxon>Neoptera</taxon>
        <taxon>Endopterygota</taxon>
        <taxon>Diptera</taxon>
        <taxon>Brachycera</taxon>
        <taxon>Stratiomyomorpha</taxon>
        <taxon>Stratiomyidae</taxon>
        <taxon>Hermetiinae</taxon>
        <taxon>Hermetia</taxon>
    </lineage>
</organism>
<proteinExistence type="predicted"/>
<dbReference type="EMBL" id="LR899010">
    <property type="protein sequence ID" value="CAD7081337.1"/>
    <property type="molecule type" value="Genomic_DNA"/>
</dbReference>
<accession>A0A7R8UJV7</accession>
<keyword evidence="2" id="KW-1185">Reference proteome</keyword>